<evidence type="ECO:0000313" key="1">
    <source>
        <dbReference type="EMBL" id="GLK53326.1"/>
    </source>
</evidence>
<organism evidence="1 2">
    <name type="scientific">Maricaulis virginensis</name>
    <dbReference type="NCBI Taxonomy" id="144022"/>
    <lineage>
        <taxon>Bacteria</taxon>
        <taxon>Pseudomonadati</taxon>
        <taxon>Pseudomonadota</taxon>
        <taxon>Alphaproteobacteria</taxon>
        <taxon>Maricaulales</taxon>
        <taxon>Maricaulaceae</taxon>
        <taxon>Maricaulis</taxon>
    </lineage>
</organism>
<keyword evidence="2" id="KW-1185">Reference proteome</keyword>
<proteinExistence type="predicted"/>
<name>A0A9W6IN47_9PROT</name>
<reference evidence="1" key="1">
    <citation type="journal article" date="2014" name="Int. J. Syst. Evol. Microbiol.">
        <title>Complete genome sequence of Corynebacterium casei LMG S-19264T (=DSM 44701T), isolated from a smear-ripened cheese.</title>
        <authorList>
            <consortium name="US DOE Joint Genome Institute (JGI-PGF)"/>
            <person name="Walter F."/>
            <person name="Albersmeier A."/>
            <person name="Kalinowski J."/>
            <person name="Ruckert C."/>
        </authorList>
    </citation>
    <scope>NUCLEOTIDE SEQUENCE</scope>
    <source>
        <strain evidence="1">VKM B-1513</strain>
    </source>
</reference>
<reference evidence="1" key="2">
    <citation type="submission" date="2023-01" db="EMBL/GenBank/DDBJ databases">
        <authorList>
            <person name="Sun Q."/>
            <person name="Evtushenko L."/>
        </authorList>
    </citation>
    <scope>NUCLEOTIDE SEQUENCE</scope>
    <source>
        <strain evidence="1">VKM B-1513</strain>
    </source>
</reference>
<comment type="caution">
    <text evidence="1">The sequence shown here is derived from an EMBL/GenBank/DDBJ whole genome shotgun (WGS) entry which is preliminary data.</text>
</comment>
<dbReference type="RefSeq" id="WP_271187679.1">
    <property type="nucleotide sequence ID" value="NZ_BSFE01000010.1"/>
</dbReference>
<accession>A0A9W6IN47</accession>
<evidence type="ECO:0000313" key="2">
    <source>
        <dbReference type="Proteomes" id="UP001143486"/>
    </source>
</evidence>
<sequence>MSFIDGYKHQLVGYFGYLPVYRPLEDIDGPKQEFSCSRGGLVIGGGSGEHPGLVLLDPAGAVAEFLRETWPERAAEAGWREAIHDHLRTPSDCLDFAGWDVEDHVRFYTLCTTAVPNPYDREGTATGFESWLCCSLGEFVFFAMPDLARDLIERLDDPIRDLVHVYWNNILLPPPGMPLYANGGSAWDSRLKPLD</sequence>
<protein>
    <submittedName>
        <fullName evidence="1">Uncharacterized protein</fullName>
    </submittedName>
</protein>
<dbReference type="EMBL" id="BSFE01000010">
    <property type="protein sequence ID" value="GLK53326.1"/>
    <property type="molecule type" value="Genomic_DNA"/>
</dbReference>
<gene>
    <name evidence="1" type="ORF">GCM10017621_28340</name>
</gene>
<dbReference type="Proteomes" id="UP001143486">
    <property type="component" value="Unassembled WGS sequence"/>
</dbReference>
<dbReference type="AlphaFoldDB" id="A0A9W6IN47"/>